<dbReference type="Proteomes" id="UP000829378">
    <property type="component" value="Segment"/>
</dbReference>
<sequence length="44" mass="5333">MIPYLPKFVSDAPLFANTSHQLRRFSQNISPYWEIVNRFYQNEN</sequence>
<gene>
    <name evidence="1" type="ORF">vBYenM5617_004</name>
</gene>
<accession>A0AAE9FQG2</accession>
<evidence type="ECO:0000313" key="1">
    <source>
        <dbReference type="EMBL" id="UNA05892.1"/>
    </source>
</evidence>
<evidence type="ECO:0000313" key="2">
    <source>
        <dbReference type="Proteomes" id="UP000829378"/>
    </source>
</evidence>
<proteinExistence type="predicted"/>
<organism evidence="1 2">
    <name type="scientific">Yersinia phage vB_YenM_56.17</name>
    <dbReference type="NCBI Taxonomy" id="2918927"/>
    <lineage>
        <taxon>Viruses</taxon>
        <taxon>Duplodnaviria</taxon>
        <taxon>Heunggongvirae</taxon>
        <taxon>Uroviricota</taxon>
        <taxon>Caudoviricetes</taxon>
        <taxon>Peduoviridae</taxon>
        <taxon>Duonihilunusvirus</taxon>
        <taxon>Duonihilunusvirus YenM5617</taxon>
    </lineage>
</organism>
<name>A0AAE9FQG2_9CAUD</name>
<reference evidence="1 2" key="1">
    <citation type="submission" date="2021-12" db="EMBL/GenBank/DDBJ databases">
        <title>Genomes of temperate Yersinia enterocolitica phages.</title>
        <authorList>
            <person name="Hammerl J.A."/>
            <person name="Hertwig S."/>
        </authorList>
    </citation>
    <scope>NUCLEOTIDE SEQUENCE [LARGE SCALE GENOMIC DNA]</scope>
</reference>
<keyword evidence="2" id="KW-1185">Reference proteome</keyword>
<dbReference type="EMBL" id="OM046627">
    <property type="protein sequence ID" value="UNA05892.1"/>
    <property type="molecule type" value="Genomic_DNA"/>
</dbReference>
<protein>
    <submittedName>
        <fullName evidence="1">Uncharacterized protein</fullName>
    </submittedName>
</protein>